<accession>A0ABW9W4V1</accession>
<comment type="caution">
    <text evidence="1">The sequence shown here is derived from an EMBL/GenBank/DDBJ whole genome shotgun (WGS) entry which is preliminary data.</text>
</comment>
<organism evidence="1 2">
    <name type="scientific">Duganella levis</name>
    <dbReference type="NCBI Taxonomy" id="2692169"/>
    <lineage>
        <taxon>Bacteria</taxon>
        <taxon>Pseudomonadati</taxon>
        <taxon>Pseudomonadota</taxon>
        <taxon>Betaproteobacteria</taxon>
        <taxon>Burkholderiales</taxon>
        <taxon>Oxalobacteraceae</taxon>
        <taxon>Telluria group</taxon>
        <taxon>Duganella</taxon>
    </lineage>
</organism>
<evidence type="ECO:0000313" key="2">
    <source>
        <dbReference type="Proteomes" id="UP000642144"/>
    </source>
</evidence>
<keyword evidence="2" id="KW-1185">Reference proteome</keyword>
<dbReference type="EMBL" id="WWCT01000020">
    <property type="protein sequence ID" value="MYN29064.1"/>
    <property type="molecule type" value="Genomic_DNA"/>
</dbReference>
<sequence length="214" mass="22661">MLVLLTMLLLSVAAVFVGSFRSNAVARDGQALQVMGEAREALTGYAVLHGRLPRPSAMPTSGLENPTPCASEQQCTGYLPWATLGLPPTYARGKPLRYSVTPAFAAPTTVMRRAIPTKTISTRQGGRLLYVEGSAPCTLVVPCSPAVIIAAGKYQGAGGTDQQSNDVAVAHFIQRPGSDRELEAGGAFDDLLVWLSYDRLVRRASNTGALEGSR</sequence>
<name>A0ABW9W4V1_9BURK</name>
<evidence type="ECO:0000313" key="1">
    <source>
        <dbReference type="EMBL" id="MYN29064.1"/>
    </source>
</evidence>
<reference evidence="1 2" key="1">
    <citation type="submission" date="2019-12" db="EMBL/GenBank/DDBJ databases">
        <title>Novel species isolated from a subtropical stream in China.</title>
        <authorList>
            <person name="Lu H."/>
        </authorList>
    </citation>
    <scope>NUCLEOTIDE SEQUENCE [LARGE SCALE GENOMIC DNA]</scope>
    <source>
        <strain evidence="1 2">CY42W</strain>
    </source>
</reference>
<gene>
    <name evidence="1" type="ORF">GTP69_21910</name>
</gene>
<protein>
    <recommendedName>
        <fullName evidence="3">Type II secretion system protein</fullName>
    </recommendedName>
</protein>
<proteinExistence type="predicted"/>
<evidence type="ECO:0008006" key="3">
    <source>
        <dbReference type="Google" id="ProtNLM"/>
    </source>
</evidence>
<dbReference type="RefSeq" id="WP_161056844.1">
    <property type="nucleotide sequence ID" value="NZ_WWCT01000020.1"/>
</dbReference>
<dbReference type="Proteomes" id="UP000642144">
    <property type="component" value="Unassembled WGS sequence"/>
</dbReference>